<dbReference type="Pfam" id="PF13432">
    <property type="entry name" value="TPR_16"/>
    <property type="match status" value="1"/>
</dbReference>
<keyword evidence="2" id="KW-1185">Reference proteome</keyword>
<sequence>MNIDLLSFEMARDAFDERRFTDAVRSLEPLVRRHPDDRSLRELLARSYFGAAMLGKAEEQARDLVRRSPSDAFAHLLLSRALERQSRHGEARGHRVMAHVLGAEV</sequence>
<protein>
    <submittedName>
        <fullName evidence="1">Tetratricopeptide repeat protein</fullName>
    </submittedName>
</protein>
<dbReference type="RefSeq" id="WP_106209015.1">
    <property type="nucleotide sequence ID" value="NZ_PVZF01000003.1"/>
</dbReference>
<reference evidence="1 2" key="1">
    <citation type="submission" date="2018-03" db="EMBL/GenBank/DDBJ databases">
        <title>Genomic Encyclopedia of Archaeal and Bacterial Type Strains, Phase II (KMG-II): from individual species to whole genera.</title>
        <authorList>
            <person name="Goeker M."/>
        </authorList>
    </citation>
    <scope>NUCLEOTIDE SEQUENCE [LARGE SCALE GENOMIC DNA]</scope>
    <source>
        <strain evidence="1 2">DSM 19711</strain>
    </source>
</reference>
<proteinExistence type="predicted"/>
<evidence type="ECO:0000313" key="2">
    <source>
        <dbReference type="Proteomes" id="UP000238083"/>
    </source>
</evidence>
<accession>A0A2T0R6J4</accession>
<dbReference type="AlphaFoldDB" id="A0A2T0R6J4"/>
<dbReference type="SUPFAM" id="SSF48452">
    <property type="entry name" value="TPR-like"/>
    <property type="match status" value="1"/>
</dbReference>
<dbReference type="OrthoDB" id="9799122at2"/>
<dbReference type="Proteomes" id="UP000238083">
    <property type="component" value="Unassembled WGS sequence"/>
</dbReference>
<comment type="caution">
    <text evidence="1">The sequence shown here is derived from an EMBL/GenBank/DDBJ whole genome shotgun (WGS) entry which is preliminary data.</text>
</comment>
<gene>
    <name evidence="1" type="ORF">CLV37_103223</name>
</gene>
<dbReference type="InterPro" id="IPR011990">
    <property type="entry name" value="TPR-like_helical_dom_sf"/>
</dbReference>
<dbReference type="Gene3D" id="1.25.40.10">
    <property type="entry name" value="Tetratricopeptide repeat domain"/>
    <property type="match status" value="1"/>
</dbReference>
<dbReference type="EMBL" id="PVZF01000003">
    <property type="protein sequence ID" value="PRY16792.1"/>
    <property type="molecule type" value="Genomic_DNA"/>
</dbReference>
<evidence type="ECO:0000313" key="1">
    <source>
        <dbReference type="EMBL" id="PRY16792.1"/>
    </source>
</evidence>
<name>A0A2T0R6J4_9ACTN</name>
<organism evidence="1 2">
    <name type="scientific">Kineococcus rhizosphaerae</name>
    <dbReference type="NCBI Taxonomy" id="559628"/>
    <lineage>
        <taxon>Bacteria</taxon>
        <taxon>Bacillati</taxon>
        <taxon>Actinomycetota</taxon>
        <taxon>Actinomycetes</taxon>
        <taxon>Kineosporiales</taxon>
        <taxon>Kineosporiaceae</taxon>
        <taxon>Kineococcus</taxon>
    </lineage>
</organism>